<keyword evidence="6" id="KW-0472">Membrane</keyword>
<dbReference type="SUPFAM" id="SSF52540">
    <property type="entry name" value="P-loop containing nucleoside triphosphate hydrolases"/>
    <property type="match status" value="1"/>
</dbReference>
<comment type="caution">
    <text evidence="8">The sequence shown here is derived from an EMBL/GenBank/DDBJ whole genome shotgun (WGS) entry which is preliminary data.</text>
</comment>
<dbReference type="OrthoDB" id="18209at2157"/>
<dbReference type="EMBL" id="LGUC01000002">
    <property type="protein sequence ID" value="KPN29091.1"/>
    <property type="molecule type" value="Genomic_DNA"/>
</dbReference>
<reference evidence="9" key="1">
    <citation type="submission" date="2013-11" db="EMBL/GenBank/DDBJ databases">
        <authorList>
            <person name="Hoang H.T."/>
            <person name="Killian M.L."/>
            <person name="Madson D.M."/>
            <person name="Arruda P.H.E."/>
            <person name="Sun D."/>
            <person name="Schwartz K.J."/>
            <person name="Yoon K."/>
        </authorList>
    </citation>
    <scope>NUCLEOTIDE SEQUENCE [LARGE SCALE GENOMIC DNA]</scope>
    <source>
        <strain evidence="9">CDK2</strain>
    </source>
</reference>
<proteinExistence type="predicted"/>
<accession>A0A0N8HZC1</accession>
<dbReference type="STRING" id="699431.SY89_03325"/>
<dbReference type="Pfam" id="PF08352">
    <property type="entry name" value="oligo_HPY"/>
    <property type="match status" value="1"/>
</dbReference>
<evidence type="ECO:0000256" key="2">
    <source>
        <dbReference type="ARBA" id="ARBA00022448"/>
    </source>
</evidence>
<evidence type="ECO:0000256" key="5">
    <source>
        <dbReference type="ARBA" id="ARBA00022840"/>
    </source>
</evidence>
<dbReference type="Gene3D" id="3.40.50.300">
    <property type="entry name" value="P-loop containing nucleotide triphosphate hydrolases"/>
    <property type="match status" value="1"/>
</dbReference>
<organism evidence="8 9">
    <name type="scientific">Halolamina pelagica</name>
    <dbReference type="NCBI Taxonomy" id="699431"/>
    <lineage>
        <taxon>Archaea</taxon>
        <taxon>Methanobacteriati</taxon>
        <taxon>Methanobacteriota</taxon>
        <taxon>Stenosarchaea group</taxon>
        <taxon>Halobacteria</taxon>
        <taxon>Halobacteriales</taxon>
        <taxon>Haloferacaceae</taxon>
    </lineage>
</organism>
<dbReference type="PANTHER" id="PTHR43297:SF2">
    <property type="entry name" value="DIPEPTIDE TRANSPORT ATP-BINDING PROTEIN DPPD"/>
    <property type="match status" value="1"/>
</dbReference>
<dbReference type="GO" id="GO:0015833">
    <property type="term" value="P:peptide transport"/>
    <property type="evidence" value="ECO:0007669"/>
    <property type="project" value="InterPro"/>
</dbReference>
<dbReference type="SMART" id="SM00382">
    <property type="entry name" value="AAA"/>
    <property type="match status" value="1"/>
</dbReference>
<dbReference type="PATRIC" id="fig|699431.3.peg.3414"/>
<evidence type="ECO:0000256" key="1">
    <source>
        <dbReference type="ARBA" id="ARBA00004202"/>
    </source>
</evidence>
<gene>
    <name evidence="8" type="ORF">SY89_03325</name>
</gene>
<dbReference type="GO" id="GO:0005524">
    <property type="term" value="F:ATP binding"/>
    <property type="evidence" value="ECO:0007669"/>
    <property type="project" value="UniProtKB-KW"/>
</dbReference>
<evidence type="ECO:0000259" key="7">
    <source>
        <dbReference type="PROSITE" id="PS50893"/>
    </source>
</evidence>
<dbReference type="Pfam" id="PF00005">
    <property type="entry name" value="ABC_tran"/>
    <property type="match status" value="1"/>
</dbReference>
<dbReference type="CDD" id="cd03257">
    <property type="entry name" value="ABC_NikE_OppD_transporters"/>
    <property type="match status" value="1"/>
</dbReference>
<dbReference type="InterPro" id="IPR003593">
    <property type="entry name" value="AAA+_ATPase"/>
</dbReference>
<keyword evidence="2" id="KW-0813">Transport</keyword>
<keyword evidence="4" id="KW-0547">Nucleotide-binding</keyword>
<keyword evidence="9" id="KW-1185">Reference proteome</keyword>
<evidence type="ECO:0000313" key="9">
    <source>
        <dbReference type="Proteomes" id="UP000050535"/>
    </source>
</evidence>
<dbReference type="PANTHER" id="PTHR43297">
    <property type="entry name" value="OLIGOPEPTIDE TRANSPORT ATP-BINDING PROTEIN APPD"/>
    <property type="match status" value="1"/>
</dbReference>
<protein>
    <submittedName>
        <fullName evidence="8">Putative ABC transporter ATP-binding protein</fullName>
    </submittedName>
</protein>
<name>A0A0N8HZC1_9EURY</name>
<sequence>MTLLEVNDLHVTYAGDPDVEAVRGVSFTLEEGETLGIVGESGCGKTTLAQAIMGALPDNGRITGGEIIFDGQDITHLSNRERREIRWERMSMISQSAMNSLDPVYRVKDQIKEAIQEHRDVSDAKSYERARELMELVGLDPDRVEDYPHQLSGGMRQRVIIAMSLALDPDLIIADEPTTALDVIIQEQILYRIKELQRELGNSMVMVTHDISVVAETCDSMVVMYGGELMESGNVDEIFNNAHHPYTLGLQNAFPSVEGEKRDLTSIPGSPPDLSEPLEGCPFASRCPFAAPECEETVPVQEPVDGHRVRCHEPVPFEQIRDRSGEDETWLSQNKV</sequence>
<dbReference type="InterPro" id="IPR013563">
    <property type="entry name" value="Oligopep_ABC_C"/>
</dbReference>
<keyword evidence="5 8" id="KW-0067">ATP-binding</keyword>
<evidence type="ECO:0000256" key="3">
    <source>
        <dbReference type="ARBA" id="ARBA00022475"/>
    </source>
</evidence>
<dbReference type="AlphaFoldDB" id="A0A0N8HZC1"/>
<dbReference type="GO" id="GO:0005886">
    <property type="term" value="C:plasma membrane"/>
    <property type="evidence" value="ECO:0007669"/>
    <property type="project" value="UniProtKB-SubCell"/>
</dbReference>
<dbReference type="NCBIfam" id="TIGR01727">
    <property type="entry name" value="oligo_HPY"/>
    <property type="match status" value="1"/>
</dbReference>
<dbReference type="InterPro" id="IPR017871">
    <property type="entry name" value="ABC_transporter-like_CS"/>
</dbReference>
<dbReference type="Proteomes" id="UP000050535">
    <property type="component" value="Unassembled WGS sequence"/>
</dbReference>
<evidence type="ECO:0000256" key="4">
    <source>
        <dbReference type="ARBA" id="ARBA00022741"/>
    </source>
</evidence>
<dbReference type="InterPro" id="IPR050388">
    <property type="entry name" value="ABC_Ni/Peptide_Import"/>
</dbReference>
<evidence type="ECO:0000256" key="6">
    <source>
        <dbReference type="ARBA" id="ARBA00023136"/>
    </source>
</evidence>
<dbReference type="GO" id="GO:0016887">
    <property type="term" value="F:ATP hydrolysis activity"/>
    <property type="evidence" value="ECO:0007669"/>
    <property type="project" value="InterPro"/>
</dbReference>
<keyword evidence="3" id="KW-1003">Cell membrane</keyword>
<feature type="domain" description="ABC transporter" evidence="7">
    <location>
        <begin position="4"/>
        <end position="251"/>
    </location>
</feature>
<comment type="subcellular location">
    <subcellularLocation>
        <location evidence="1">Cell membrane</location>
        <topology evidence="1">Peripheral membrane protein</topology>
    </subcellularLocation>
</comment>
<dbReference type="InterPro" id="IPR027417">
    <property type="entry name" value="P-loop_NTPase"/>
</dbReference>
<dbReference type="FunFam" id="3.40.50.300:FF:000016">
    <property type="entry name" value="Oligopeptide ABC transporter ATP-binding component"/>
    <property type="match status" value="1"/>
</dbReference>
<dbReference type="RefSeq" id="WP_054584881.1">
    <property type="nucleotide sequence ID" value="NZ_LGUC01000002.1"/>
</dbReference>
<dbReference type="InterPro" id="IPR003439">
    <property type="entry name" value="ABC_transporter-like_ATP-bd"/>
</dbReference>
<dbReference type="PROSITE" id="PS00211">
    <property type="entry name" value="ABC_TRANSPORTER_1"/>
    <property type="match status" value="1"/>
</dbReference>
<evidence type="ECO:0000313" key="8">
    <source>
        <dbReference type="EMBL" id="KPN29091.1"/>
    </source>
</evidence>
<dbReference type="PROSITE" id="PS50893">
    <property type="entry name" value="ABC_TRANSPORTER_2"/>
    <property type="match status" value="1"/>
</dbReference>